<keyword evidence="5 9" id="KW-0862">Zinc</keyword>
<evidence type="ECO:0000256" key="1">
    <source>
        <dbReference type="ARBA" id="ARBA00001362"/>
    </source>
</evidence>
<dbReference type="Pfam" id="PF01427">
    <property type="entry name" value="Peptidase_M15"/>
    <property type="match status" value="1"/>
</dbReference>
<dbReference type="CDD" id="cd14843">
    <property type="entry name" value="D-Ala-D-Ala_dipeptidase_like"/>
    <property type="match status" value="1"/>
</dbReference>
<evidence type="ECO:0000256" key="7">
    <source>
        <dbReference type="ARBA" id="ARBA00023049"/>
    </source>
</evidence>
<feature type="binding site" evidence="9">
    <location>
        <position position="193"/>
    </location>
    <ligand>
        <name>Zn(2+)</name>
        <dbReference type="ChEBI" id="CHEBI:29105"/>
        <note>catalytic</note>
    </ligand>
</feature>
<feature type="binding site" evidence="9">
    <location>
        <position position="129"/>
    </location>
    <ligand>
        <name>Zn(2+)</name>
        <dbReference type="ChEBI" id="CHEBI:29105"/>
        <note>catalytic</note>
    </ligand>
</feature>
<evidence type="ECO:0000256" key="10">
    <source>
        <dbReference type="PIRNR" id="PIRNR026671"/>
    </source>
</evidence>
<evidence type="ECO:0000256" key="9">
    <source>
        <dbReference type="HAMAP-Rule" id="MF_01924"/>
    </source>
</evidence>
<dbReference type="SUPFAM" id="SSF55166">
    <property type="entry name" value="Hedgehog/DD-peptidase"/>
    <property type="match status" value="1"/>
</dbReference>
<keyword evidence="4 9" id="KW-0378">Hydrolase</keyword>
<name>A0A7X6D6D6_9ACTN</name>
<dbReference type="InterPro" id="IPR009045">
    <property type="entry name" value="Zn_M74/Hedgehog-like"/>
</dbReference>
<evidence type="ECO:0000313" key="11">
    <source>
        <dbReference type="EMBL" id="NJQ08783.1"/>
    </source>
</evidence>
<comment type="similarity">
    <text evidence="9 10">Belongs to the peptidase M15D family.</text>
</comment>
<keyword evidence="7 9" id="KW-0482">Metalloprotease</keyword>
<feature type="binding site" evidence="9">
    <location>
        <position position="122"/>
    </location>
    <ligand>
        <name>Zn(2+)</name>
        <dbReference type="ChEBI" id="CHEBI:29105"/>
        <note>catalytic</note>
    </ligand>
</feature>
<dbReference type="GO" id="GO:0071555">
    <property type="term" value="P:cell wall organization"/>
    <property type="evidence" value="ECO:0007669"/>
    <property type="project" value="UniProtKB-KW"/>
</dbReference>
<protein>
    <recommendedName>
        <fullName evidence="9 10">D-alanyl-D-alanine dipeptidase</fullName>
        <shortName evidence="9 10">D-Ala-D-Ala dipeptidase</shortName>
        <ecNumber evidence="9 10">3.4.13.22</ecNumber>
    </recommendedName>
</protein>
<dbReference type="GO" id="GO:0160237">
    <property type="term" value="F:D-Ala-D-Ala dipeptidase activity"/>
    <property type="evidence" value="ECO:0007669"/>
    <property type="project" value="UniProtKB-EC"/>
</dbReference>
<proteinExistence type="inferred from homology"/>
<gene>
    <name evidence="11" type="ORF">HCN56_25245</name>
</gene>
<keyword evidence="12" id="KW-1185">Reference proteome</keyword>
<dbReference type="EMBL" id="JAAVJD010000424">
    <property type="protein sequence ID" value="NJQ08783.1"/>
    <property type="molecule type" value="Genomic_DNA"/>
</dbReference>
<dbReference type="Gene3D" id="3.30.1380.10">
    <property type="match status" value="1"/>
</dbReference>
<evidence type="ECO:0000256" key="6">
    <source>
        <dbReference type="ARBA" id="ARBA00022997"/>
    </source>
</evidence>
<dbReference type="PANTHER" id="PTHR43126:SF2">
    <property type="entry name" value="D-ALANYL-D-ALANINE DIPEPTIDASE"/>
    <property type="match status" value="1"/>
</dbReference>
<sequence>MTEIILMSDPRVAAIELRECGEPLVDARADGPALLVDDRRAAADPRFAHLRAGVLERLLDAASRLPDGVRLALVEGYRPPELQRRSFDTYRERLRAEGRHRSEEELHEATSRYVAPPTVAPHPSGAAADLTLIGVDGQDLDMGTAVGATPEESDDACCTAALSITPRARENRRLMGDVLRAAGMVNYPTAWWHWSYGDQYWALATGAPYALYGPREP</sequence>
<dbReference type="EC" id="3.4.13.22" evidence="9 10"/>
<evidence type="ECO:0000256" key="4">
    <source>
        <dbReference type="ARBA" id="ARBA00022801"/>
    </source>
</evidence>
<keyword evidence="8 10" id="KW-0961">Cell wall biogenesis/degradation</keyword>
<feature type="site" description="Transition state stabilizer" evidence="9">
    <location>
        <position position="78"/>
    </location>
</feature>
<keyword evidence="2 9" id="KW-0645">Protease</keyword>
<evidence type="ECO:0000256" key="3">
    <source>
        <dbReference type="ARBA" id="ARBA00022723"/>
    </source>
</evidence>
<dbReference type="PIRSF" id="PIRSF026671">
    <property type="entry name" value="AA_dipeptidase"/>
    <property type="match status" value="1"/>
</dbReference>
<keyword evidence="6 9" id="KW-0224">Dipeptidase</keyword>
<evidence type="ECO:0000256" key="5">
    <source>
        <dbReference type="ARBA" id="ARBA00022833"/>
    </source>
</evidence>
<evidence type="ECO:0000256" key="8">
    <source>
        <dbReference type="ARBA" id="ARBA00023316"/>
    </source>
</evidence>
<keyword evidence="3 9" id="KW-0479">Metal-binding</keyword>
<dbReference type="GO" id="GO:0006508">
    <property type="term" value="P:proteolysis"/>
    <property type="evidence" value="ECO:0007669"/>
    <property type="project" value="UniProtKB-KW"/>
</dbReference>
<dbReference type="RefSeq" id="WP_167974929.1">
    <property type="nucleotide sequence ID" value="NZ_BHZG01000074.1"/>
</dbReference>
<comment type="catalytic activity">
    <reaction evidence="1 9 10">
        <text>D-alanyl-D-alanine + H2O = 2 D-alanine</text>
        <dbReference type="Rhea" id="RHEA:20661"/>
        <dbReference type="ChEBI" id="CHEBI:15377"/>
        <dbReference type="ChEBI" id="CHEBI:57416"/>
        <dbReference type="ChEBI" id="CHEBI:57822"/>
        <dbReference type="EC" id="3.4.13.22"/>
    </reaction>
</comment>
<comment type="caution">
    <text evidence="11">The sequence shown here is derived from an EMBL/GenBank/DDBJ whole genome shotgun (WGS) entry which is preliminary data.</text>
</comment>
<dbReference type="AlphaFoldDB" id="A0A7X6D6D6"/>
<dbReference type="GO" id="GO:0008270">
    <property type="term" value="F:zinc ion binding"/>
    <property type="evidence" value="ECO:0007669"/>
    <property type="project" value="UniProtKB-UniRule"/>
</dbReference>
<dbReference type="HAMAP" id="MF_01924">
    <property type="entry name" value="A_A_dipeptidase"/>
    <property type="match status" value="1"/>
</dbReference>
<evidence type="ECO:0000313" key="12">
    <source>
        <dbReference type="Proteomes" id="UP000578686"/>
    </source>
</evidence>
<reference evidence="11 12" key="1">
    <citation type="submission" date="2020-03" db="EMBL/GenBank/DDBJ databases">
        <title>Draft genome of Streptomyces sp. ventii, isolated from the Axial Seamount in the Pacific Ocean, and resequencing of the two type strains Streptomyces lonarensis strain NCL 716 and Streptomyces bohaiensis strain 11A07.</title>
        <authorList>
            <person name="Loughran R.M."/>
            <person name="Pfannmuller K.M."/>
            <person name="Wasson B.J."/>
            <person name="Deadmond M.C."/>
            <person name="Paddock B.E."/>
            <person name="Koyack M.J."/>
            <person name="Gallegos D.A."/>
            <person name="Mitchell E.A."/>
            <person name="Ushijima B."/>
            <person name="Saw J.H."/>
            <person name="Mcphail K.L."/>
            <person name="Videau P."/>
        </authorList>
    </citation>
    <scope>NUCLEOTIDE SEQUENCE [LARGE SCALE GENOMIC DNA]</scope>
    <source>
        <strain evidence="11 12">NCL716</strain>
    </source>
</reference>
<comment type="caution">
    <text evidence="9">Lacks conserved residue(s) required for the propagation of feature annotation.</text>
</comment>
<dbReference type="InterPro" id="IPR000755">
    <property type="entry name" value="A_A_dipeptidase"/>
</dbReference>
<dbReference type="PANTHER" id="PTHR43126">
    <property type="entry name" value="D-ALANYL-D-ALANINE DIPEPTIDASE"/>
    <property type="match status" value="1"/>
</dbReference>
<accession>A0A7X6D6D6</accession>
<comment type="function">
    <text evidence="9 10">Catalyzes hydrolysis of the D-alanyl-D-alanine dipeptide.</text>
</comment>
<evidence type="ECO:0000256" key="2">
    <source>
        <dbReference type="ARBA" id="ARBA00022670"/>
    </source>
</evidence>
<dbReference type="Proteomes" id="UP000578686">
    <property type="component" value="Unassembled WGS sequence"/>
</dbReference>
<dbReference type="GO" id="GO:0008237">
    <property type="term" value="F:metallopeptidase activity"/>
    <property type="evidence" value="ECO:0007669"/>
    <property type="project" value="UniProtKB-KW"/>
</dbReference>
<comment type="cofactor">
    <cofactor evidence="9">
        <name>Zn(2+)</name>
        <dbReference type="ChEBI" id="CHEBI:29105"/>
    </cofactor>
    <text evidence="9">Binds 1 zinc ion per subunit.</text>
</comment>
<organism evidence="11 12">
    <name type="scientific">Streptomyces lonarensis</name>
    <dbReference type="NCBI Taxonomy" id="700599"/>
    <lineage>
        <taxon>Bacteria</taxon>
        <taxon>Bacillati</taxon>
        <taxon>Actinomycetota</taxon>
        <taxon>Actinomycetes</taxon>
        <taxon>Kitasatosporales</taxon>
        <taxon>Streptomycetaceae</taxon>
        <taxon>Streptomyces</taxon>
    </lineage>
</organism>